<feature type="compositionally biased region" description="Basic and acidic residues" evidence="1">
    <location>
        <begin position="14"/>
        <end position="26"/>
    </location>
</feature>
<dbReference type="AlphaFoldDB" id="A0A1A8VR07"/>
<evidence type="ECO:0000313" key="3">
    <source>
        <dbReference type="Proteomes" id="UP000078597"/>
    </source>
</evidence>
<evidence type="ECO:0000313" key="2">
    <source>
        <dbReference type="EMBL" id="SBS82102.1"/>
    </source>
</evidence>
<proteinExistence type="predicted"/>
<feature type="compositionally biased region" description="Polar residues" evidence="1">
    <location>
        <begin position="1"/>
        <end position="13"/>
    </location>
</feature>
<accession>A0A1A8VR07</accession>
<reference evidence="3" key="1">
    <citation type="submission" date="2016-05" db="EMBL/GenBank/DDBJ databases">
        <authorList>
            <person name="Naeem Raeece"/>
        </authorList>
    </citation>
    <scope>NUCLEOTIDE SEQUENCE [LARGE SCALE GENOMIC DNA]</scope>
</reference>
<dbReference type="Proteomes" id="UP000078597">
    <property type="component" value="Unassembled WGS sequence"/>
</dbReference>
<organism evidence="2 3">
    <name type="scientific">Plasmodium malariae</name>
    <dbReference type="NCBI Taxonomy" id="5858"/>
    <lineage>
        <taxon>Eukaryota</taxon>
        <taxon>Sar</taxon>
        <taxon>Alveolata</taxon>
        <taxon>Apicomplexa</taxon>
        <taxon>Aconoidasida</taxon>
        <taxon>Haemosporida</taxon>
        <taxon>Plasmodiidae</taxon>
        <taxon>Plasmodium</taxon>
        <taxon>Plasmodium (Plasmodium)</taxon>
    </lineage>
</organism>
<evidence type="ECO:0000256" key="1">
    <source>
        <dbReference type="SAM" id="MobiDB-lite"/>
    </source>
</evidence>
<gene>
    <name evidence="2" type="ORF">PMALA_002800</name>
</gene>
<feature type="region of interest" description="Disordered" evidence="1">
    <location>
        <begin position="1"/>
        <end position="33"/>
    </location>
</feature>
<sequence length="90" mass="10487">MQKNISENGNQNDLMKENKPDGKSNDLNDDNMYIFDEPDDELEEFEEMGIHFYSHNMHTCVRTTCPRVIMYMFICPLIHVSCADAVNIPK</sequence>
<name>A0A1A8VR07_PLAMA</name>
<protein>
    <submittedName>
        <fullName evidence="2">Uncharacterized protein</fullName>
    </submittedName>
</protein>
<dbReference type="EMBL" id="FLQW01000145">
    <property type="protein sequence ID" value="SBS82102.1"/>
    <property type="molecule type" value="Genomic_DNA"/>
</dbReference>